<sequence>MDDSALSFAALKRRFARNGEEQARADRFALGDAAIDRALGGGLARGRLHELVPAAEDDGPSAMGFAIMLALRATPAALFWIGEDKAGRPRLHPPGLAELGADPGRFLFADAADEAGLLRAAADAVRSGAVGAVLLAPAGKAKLYDLTASRRLSLAAEGSGVTILLLRVAGDDGPSAAATRWRIAAAPSRPLEAGAPGQPTFTAELLRHRGGITLPAWRLEWNRDDALFRLAPPLSGDPSALPGDARLGGGWAG</sequence>
<proteinExistence type="predicted"/>
<reference evidence="1 2" key="1">
    <citation type="submission" date="2023-02" db="EMBL/GenBank/DDBJ databases">
        <title>Genome sequence of Sphingomonas naphthae.</title>
        <authorList>
            <person name="Kim S."/>
            <person name="Heo J."/>
            <person name="Kwon S.-W."/>
        </authorList>
    </citation>
    <scope>NUCLEOTIDE SEQUENCE [LARGE SCALE GENOMIC DNA]</scope>
    <source>
        <strain evidence="1 2">KACC 18716</strain>
    </source>
</reference>
<accession>A0ABY7TR38</accession>
<dbReference type="InterPro" id="IPR027417">
    <property type="entry name" value="P-loop_NTPase"/>
</dbReference>
<dbReference type="EMBL" id="CP117411">
    <property type="protein sequence ID" value="WCT75146.1"/>
    <property type="molecule type" value="Genomic_DNA"/>
</dbReference>
<protein>
    <recommendedName>
        <fullName evidence="3">Protein ImuA</fullName>
    </recommendedName>
</protein>
<dbReference type="InterPro" id="IPR017026">
    <property type="entry name" value="ImuA"/>
</dbReference>
<dbReference type="Proteomes" id="UP001220395">
    <property type="component" value="Chromosome"/>
</dbReference>
<dbReference type="SUPFAM" id="SSF52540">
    <property type="entry name" value="P-loop containing nucleoside triphosphate hydrolases"/>
    <property type="match status" value="1"/>
</dbReference>
<evidence type="ECO:0008006" key="3">
    <source>
        <dbReference type="Google" id="ProtNLM"/>
    </source>
</evidence>
<name>A0ABY7TR38_9SPHN</name>
<dbReference type="RefSeq" id="WP_273690737.1">
    <property type="nucleotide sequence ID" value="NZ_CP117411.1"/>
</dbReference>
<dbReference type="Gene3D" id="3.40.50.300">
    <property type="entry name" value="P-loop containing nucleotide triphosphate hydrolases"/>
    <property type="match status" value="1"/>
</dbReference>
<dbReference type="PIRSF" id="PIRSF034285">
    <property type="entry name" value="UCP034285"/>
    <property type="match status" value="1"/>
</dbReference>
<evidence type="ECO:0000313" key="1">
    <source>
        <dbReference type="EMBL" id="WCT75146.1"/>
    </source>
</evidence>
<organism evidence="1 2">
    <name type="scientific">Sphingomonas naphthae</name>
    <dbReference type="NCBI Taxonomy" id="1813468"/>
    <lineage>
        <taxon>Bacteria</taxon>
        <taxon>Pseudomonadati</taxon>
        <taxon>Pseudomonadota</taxon>
        <taxon>Alphaproteobacteria</taxon>
        <taxon>Sphingomonadales</taxon>
        <taxon>Sphingomonadaceae</taxon>
        <taxon>Sphingomonas</taxon>
    </lineage>
</organism>
<evidence type="ECO:0000313" key="2">
    <source>
        <dbReference type="Proteomes" id="UP001220395"/>
    </source>
</evidence>
<gene>
    <name evidence="1" type="ORF">PQ455_08000</name>
</gene>
<keyword evidence="2" id="KW-1185">Reference proteome</keyword>